<dbReference type="PANTHER" id="PTHR15127:SF32">
    <property type="entry name" value="HEAVYWEIGHT, ISOFORM A"/>
    <property type="match status" value="1"/>
</dbReference>
<dbReference type="AlphaFoldDB" id="A0AA88H7B1"/>
<evidence type="ECO:0000256" key="1">
    <source>
        <dbReference type="ARBA" id="ARBA00022999"/>
    </source>
</evidence>
<feature type="compositionally biased region" description="Basic and acidic residues" evidence="3">
    <location>
        <begin position="661"/>
        <end position="677"/>
    </location>
</feature>
<proteinExistence type="predicted"/>
<protein>
    <recommendedName>
        <fullName evidence="4">SH2 domain-containing protein</fullName>
    </recommendedName>
</protein>
<keyword evidence="1 2" id="KW-0727">SH2 domain</keyword>
<feature type="compositionally biased region" description="Polar residues" evidence="3">
    <location>
        <begin position="614"/>
        <end position="627"/>
    </location>
</feature>
<organism evidence="5 6">
    <name type="scientific">Artemia franciscana</name>
    <name type="common">Brine shrimp</name>
    <name type="synonym">Artemia sanfranciscana</name>
    <dbReference type="NCBI Taxonomy" id="6661"/>
    <lineage>
        <taxon>Eukaryota</taxon>
        <taxon>Metazoa</taxon>
        <taxon>Ecdysozoa</taxon>
        <taxon>Arthropoda</taxon>
        <taxon>Crustacea</taxon>
        <taxon>Branchiopoda</taxon>
        <taxon>Anostraca</taxon>
        <taxon>Artemiidae</taxon>
        <taxon>Artemia</taxon>
    </lineage>
</organism>
<dbReference type="PRINTS" id="PR00401">
    <property type="entry name" value="SH2DOMAIN"/>
</dbReference>
<evidence type="ECO:0000259" key="4">
    <source>
        <dbReference type="PROSITE" id="PS50001"/>
    </source>
</evidence>
<dbReference type="Proteomes" id="UP001187531">
    <property type="component" value="Unassembled WGS sequence"/>
</dbReference>
<feature type="region of interest" description="Disordered" evidence="3">
    <location>
        <begin position="547"/>
        <end position="683"/>
    </location>
</feature>
<evidence type="ECO:0000256" key="3">
    <source>
        <dbReference type="SAM" id="MobiDB-lite"/>
    </source>
</evidence>
<feature type="compositionally biased region" description="Polar residues" evidence="3">
    <location>
        <begin position="634"/>
        <end position="657"/>
    </location>
</feature>
<dbReference type="SMART" id="SM00252">
    <property type="entry name" value="SH2"/>
    <property type="match status" value="1"/>
</dbReference>
<keyword evidence="6" id="KW-1185">Reference proteome</keyword>
<dbReference type="PROSITE" id="PS50001">
    <property type="entry name" value="SH2"/>
    <property type="match status" value="1"/>
</dbReference>
<dbReference type="CDD" id="cd09945">
    <property type="entry name" value="SH2_SHB_SHD_SHE_SHF_like"/>
    <property type="match status" value="1"/>
</dbReference>
<evidence type="ECO:0000313" key="6">
    <source>
        <dbReference type="Proteomes" id="UP001187531"/>
    </source>
</evidence>
<feature type="compositionally biased region" description="Basic and acidic residues" evidence="3">
    <location>
        <begin position="473"/>
        <end position="484"/>
    </location>
</feature>
<dbReference type="Gene3D" id="3.30.505.10">
    <property type="entry name" value="SH2 domain"/>
    <property type="match status" value="1"/>
</dbReference>
<evidence type="ECO:0000256" key="2">
    <source>
        <dbReference type="PROSITE-ProRule" id="PRU00191"/>
    </source>
</evidence>
<feature type="region of interest" description="Disordered" evidence="3">
    <location>
        <begin position="733"/>
        <end position="764"/>
    </location>
</feature>
<comment type="caution">
    <text evidence="5">The sequence shown here is derived from an EMBL/GenBank/DDBJ whole genome shotgun (WGS) entry which is preliminary data.</text>
</comment>
<dbReference type="Pfam" id="PF00017">
    <property type="entry name" value="SH2"/>
    <property type="match status" value="1"/>
</dbReference>
<sequence length="998" mass="112964">MERLLKQFGVRRKEEKTRSSCNLCKSCDNLLSISSKKSDLSPCSLNGFDLSVHLPVRVLDERGVKDDHSVKMPPLTRAKRAIGALANKNIGSMQNVEAHLLEMCERAKVFGNPEEDNELYRSNSFRFQRGRQKNIIKQNREVPLEDNYAFPLDLVVKRKPLAPVRTISIQRERKVRVTEAYEDPSDSKYYCEPGEDRLAKIYGDAQYSQPYLELVKFNRTGRQKDANDNAYEDICTSYDYDSADRLVTRVQISKLQEEQETLIDLVYEDEYIEDRLSDLVHNNTEYDNELYFSQVVPEYAKVDPSHLKKKRINKQKRYSVACDENFERDGTLRKSAFDQVYKLNIPVGNEYSSLVKEKALSSCPTLIDEPYYECVVVGGDNAPLLDDICQILTAKQGLDRDFAQLISTMRHKEIYETAFDSRSRSGGQNMTPGNETTNSILRRFWKSKNKTNKLSPSETKVDNEGGTKLPRSRRIDNFAEEKNSETSVTKNDNDTCSIYSFTVTPPSSVPLVPKFKKLAMNLENNERSINLISREMGNLEIDKYRYQSNNKNQSKNRYASSDSMGSSSSTVSSLESIRSSASDSARSTSSSLSSHNSDDHSKKRQNLSLDLPSRANQSRVTKPSMTLSARKFQQILSPISDKSQDVSSENKGFSTSPDDSEQTKTEDKISVEKEVPKKPSRKSLSLQLSAGNYPYVTVQSDHASDSGISLGPTKEEQGCDSVPFAMPKLRRRGQTKIGGSKESHSARSSPNEELPFPMPKLRRRPNSLISSHESNVPLTKTRISPELENVPFPMPKLRRKPNFTGDNRIENKNSLVLNFNNPIGGEKLTNLRLEMNKSNRASLSLDLGSANNNRARNRSSLTLDFSSSMNIMGEPVDPTIPLDKQNWFHGSITRVEAENILRNKPSGSYLVRNSESSRNEFSLSLKSARGFMHMRIQRTSVTQNIGPCDISVEHFVLGQFSKPFQTIPEMIRHYSLNKLPIKGAEHICLLYPVIDQCL</sequence>
<dbReference type="InterPro" id="IPR036860">
    <property type="entry name" value="SH2_dom_sf"/>
</dbReference>
<feature type="domain" description="SH2" evidence="4">
    <location>
        <begin position="887"/>
        <end position="993"/>
    </location>
</feature>
<reference evidence="5" key="1">
    <citation type="submission" date="2023-07" db="EMBL/GenBank/DDBJ databases">
        <title>Chromosome-level genome assembly of Artemia franciscana.</title>
        <authorList>
            <person name="Jo E."/>
        </authorList>
    </citation>
    <scope>NUCLEOTIDE SEQUENCE</scope>
    <source>
        <tissue evidence="5">Whole body</tissue>
    </source>
</reference>
<accession>A0AA88H7B1</accession>
<dbReference type="InterPro" id="IPR000980">
    <property type="entry name" value="SH2"/>
</dbReference>
<gene>
    <name evidence="5" type="ORF">QYM36_017108</name>
</gene>
<dbReference type="GO" id="GO:0001784">
    <property type="term" value="F:phosphotyrosine residue binding"/>
    <property type="evidence" value="ECO:0007669"/>
    <property type="project" value="TreeGrafter"/>
</dbReference>
<dbReference type="PANTHER" id="PTHR15127">
    <property type="entry name" value="HEAVYWEIGHT, ISOFORM A"/>
    <property type="match status" value="1"/>
</dbReference>
<dbReference type="EMBL" id="JAVRJZ010000021">
    <property type="protein sequence ID" value="KAK2704944.1"/>
    <property type="molecule type" value="Genomic_DNA"/>
</dbReference>
<dbReference type="SUPFAM" id="SSF55550">
    <property type="entry name" value="SH2 domain"/>
    <property type="match status" value="1"/>
</dbReference>
<dbReference type="InterPro" id="IPR051846">
    <property type="entry name" value="SH2_domain_adapters"/>
</dbReference>
<feature type="compositionally biased region" description="Low complexity" evidence="3">
    <location>
        <begin position="560"/>
        <end position="595"/>
    </location>
</feature>
<feature type="region of interest" description="Disordered" evidence="3">
    <location>
        <begin position="450"/>
        <end position="491"/>
    </location>
</feature>
<feature type="compositionally biased region" description="Polar residues" evidence="3">
    <location>
        <begin position="547"/>
        <end position="559"/>
    </location>
</feature>
<name>A0AA88H7B1_ARTSF</name>
<evidence type="ECO:0000313" key="5">
    <source>
        <dbReference type="EMBL" id="KAK2704944.1"/>
    </source>
</evidence>